<evidence type="ECO:0000256" key="1">
    <source>
        <dbReference type="SAM" id="SignalP"/>
    </source>
</evidence>
<proteinExistence type="predicted"/>
<gene>
    <name evidence="2" type="ORF">EET67_03075</name>
</gene>
<evidence type="ECO:0000313" key="2">
    <source>
        <dbReference type="EMBL" id="RUM99324.1"/>
    </source>
</evidence>
<protein>
    <submittedName>
        <fullName evidence="2">Uncharacterized protein</fullName>
    </submittedName>
</protein>
<name>A0A432VB17_9HYPH</name>
<accession>A0A432VB17</accession>
<feature type="chain" id="PRO_5019122498" evidence="1">
    <location>
        <begin position="18"/>
        <end position="155"/>
    </location>
</feature>
<dbReference type="Proteomes" id="UP000281647">
    <property type="component" value="Unassembled WGS sequence"/>
</dbReference>
<organism evidence="2 3">
    <name type="scientific">Borborobacter arsenicus</name>
    <dbReference type="NCBI Taxonomy" id="1851146"/>
    <lineage>
        <taxon>Bacteria</taxon>
        <taxon>Pseudomonadati</taxon>
        <taxon>Pseudomonadota</taxon>
        <taxon>Alphaproteobacteria</taxon>
        <taxon>Hyphomicrobiales</taxon>
        <taxon>Phyllobacteriaceae</taxon>
        <taxon>Borborobacter</taxon>
    </lineage>
</organism>
<feature type="signal peptide" evidence="1">
    <location>
        <begin position="1"/>
        <end position="17"/>
    </location>
</feature>
<dbReference type="EMBL" id="RKST01000002">
    <property type="protein sequence ID" value="RUM99324.1"/>
    <property type="molecule type" value="Genomic_DNA"/>
</dbReference>
<dbReference type="AlphaFoldDB" id="A0A432VB17"/>
<keyword evidence="1" id="KW-0732">Signal</keyword>
<dbReference type="PROSITE" id="PS51257">
    <property type="entry name" value="PROKAR_LIPOPROTEIN"/>
    <property type="match status" value="1"/>
</dbReference>
<reference evidence="2 3" key="1">
    <citation type="submission" date="2018-11" db="EMBL/GenBank/DDBJ databases">
        <title>Pseudaminobacter arsenicus sp. nov., an arsenic-resistant bacterium isolated from arsenic-rich aquifers.</title>
        <authorList>
            <person name="Mu Y."/>
        </authorList>
    </citation>
    <scope>NUCLEOTIDE SEQUENCE [LARGE SCALE GENOMIC DNA]</scope>
    <source>
        <strain evidence="2 3">CB3</strain>
    </source>
</reference>
<evidence type="ECO:0000313" key="3">
    <source>
        <dbReference type="Proteomes" id="UP000281647"/>
    </source>
</evidence>
<comment type="caution">
    <text evidence="2">The sequence shown here is derived from an EMBL/GenBank/DDBJ whole genome shotgun (WGS) entry which is preliminary data.</text>
</comment>
<sequence>MRVSVLAATCAALSACAGSNAIRTSANTAIIQTRAAPVCGGFGAAKVAQQQAAIETLKAGYDRYMILDAASANNVRATQLPGQYHTTGMVSGGFYSGTTTYTPGPTMVYGTHDQAFAIRMFRDGEAGSQQAVSARQTLGDKWQEKVKAGAVRTCT</sequence>
<keyword evidence="3" id="KW-1185">Reference proteome</keyword>
<dbReference type="OrthoDB" id="7773880at2"/>